<evidence type="ECO:0000256" key="6">
    <source>
        <dbReference type="SAM" id="MobiDB-lite"/>
    </source>
</evidence>
<dbReference type="InterPro" id="IPR004888">
    <property type="entry name" value="Glycoside_hydrolase_63"/>
</dbReference>
<comment type="catalytic activity">
    <reaction evidence="5">
        <text>N(4)-(alpha-D-Glc-(1-&gt;2)-alpha-D-Glc-(1-&gt;3)-alpha-D-Glc-(1-&gt;3)-alpha-D-Man-(1-&gt;2)-alpha-D-Man-(1-&gt;2)-alpha-D-Man-(1-&gt;3)-[alpha-D-Man-(1-&gt;2)-alpha-D-Man-(1-&gt;3)-[alpha-D-Man-(1-&gt;2)-alpha-D-Man-(1-&gt;6)]-alpha-D-Man-(1-&gt;6)]-beta-D-Man-(1-&gt;4)-beta-D-GlcNAc-(1-&gt;4)-beta-D-GlcNAc)-L-asparaginyl-[protein] + H2O = N(4)-(alpha-D-Glc-(1-&gt;3)-alpha-D-Glc-(1-&gt;3)-alpha-D-Man-(1-&gt;2)-alpha-D-Man-(1-&gt;2)-alpha-D-Man-(1-&gt;3)-[alpha-D-Man-(1-&gt;2)-alpha-D-Man-(1-&gt;3)-[alpha-D-Man-(1-&gt;2)-alpha-D-Man-(1-&gt;6)]-alpha-D-Man-(1-&gt;6)]-beta-D-Man-(1-&gt;4)-beta-D-GlcNAc-(1-&gt;4)-beta-D-GlcNAc)-L-asparaginyl-[protein] + beta-D-glucose</text>
        <dbReference type="Rhea" id="RHEA:55988"/>
        <dbReference type="Rhea" id="RHEA-COMP:12806"/>
        <dbReference type="Rhea" id="RHEA-COMP:14355"/>
        <dbReference type="ChEBI" id="CHEBI:15377"/>
        <dbReference type="ChEBI" id="CHEBI:15903"/>
        <dbReference type="ChEBI" id="CHEBI:59082"/>
        <dbReference type="ChEBI" id="CHEBI:132537"/>
        <dbReference type="EC" id="3.2.1.106"/>
    </reaction>
</comment>
<organism evidence="9 10">
    <name type="scientific">Ceratodon purpureus</name>
    <name type="common">Fire moss</name>
    <name type="synonym">Dicranum purpureum</name>
    <dbReference type="NCBI Taxonomy" id="3225"/>
    <lineage>
        <taxon>Eukaryota</taxon>
        <taxon>Viridiplantae</taxon>
        <taxon>Streptophyta</taxon>
        <taxon>Embryophyta</taxon>
        <taxon>Bryophyta</taxon>
        <taxon>Bryophytina</taxon>
        <taxon>Bryopsida</taxon>
        <taxon>Dicranidae</taxon>
        <taxon>Pseudoditrichales</taxon>
        <taxon>Ditrichaceae</taxon>
        <taxon>Ceratodon</taxon>
    </lineage>
</organism>
<feature type="compositionally biased region" description="Basic residues" evidence="6">
    <location>
        <begin position="28"/>
        <end position="38"/>
    </location>
</feature>
<evidence type="ECO:0000256" key="5">
    <source>
        <dbReference type="RuleBase" id="RU368089"/>
    </source>
</evidence>
<dbReference type="GO" id="GO:0009311">
    <property type="term" value="P:oligosaccharide metabolic process"/>
    <property type="evidence" value="ECO:0007669"/>
    <property type="project" value="UniProtKB-UniRule"/>
</dbReference>
<evidence type="ECO:0000256" key="4">
    <source>
        <dbReference type="ARBA" id="ARBA00023295"/>
    </source>
</evidence>
<dbReference type="InterPro" id="IPR038518">
    <property type="entry name" value="Glyco_hydro_63N_sf"/>
</dbReference>
<accession>A0A8T0GW88</accession>
<evidence type="ECO:0000313" key="10">
    <source>
        <dbReference type="Proteomes" id="UP000822688"/>
    </source>
</evidence>
<dbReference type="EC" id="3.2.1.106" evidence="5"/>
<dbReference type="GO" id="GO:0006487">
    <property type="term" value="P:protein N-linked glycosylation"/>
    <property type="evidence" value="ECO:0007669"/>
    <property type="project" value="UniProtKB-UniRule"/>
</dbReference>
<evidence type="ECO:0000259" key="8">
    <source>
        <dbReference type="Pfam" id="PF16923"/>
    </source>
</evidence>
<keyword evidence="5" id="KW-1133">Transmembrane helix</keyword>
<evidence type="ECO:0000259" key="7">
    <source>
        <dbReference type="Pfam" id="PF03200"/>
    </source>
</evidence>
<dbReference type="GO" id="GO:0005789">
    <property type="term" value="C:endoplasmic reticulum membrane"/>
    <property type="evidence" value="ECO:0007669"/>
    <property type="project" value="UniProtKB-SubCell"/>
</dbReference>
<evidence type="ECO:0000256" key="3">
    <source>
        <dbReference type="ARBA" id="ARBA00022801"/>
    </source>
</evidence>
<comment type="pathway">
    <text evidence="1">Glycan metabolism; N-glycan degradation.</text>
</comment>
<dbReference type="Gene3D" id="2.70.98.110">
    <property type="entry name" value="Glycosyl hydrolase family 63, N-terminal domain"/>
    <property type="match status" value="1"/>
</dbReference>
<feature type="compositionally biased region" description="Basic and acidic residues" evidence="6">
    <location>
        <begin position="1"/>
        <end position="12"/>
    </location>
</feature>
<dbReference type="Gene3D" id="1.50.10.10">
    <property type="match status" value="1"/>
</dbReference>
<evidence type="ECO:0000313" key="9">
    <source>
        <dbReference type="EMBL" id="KAG0562579.1"/>
    </source>
</evidence>
<dbReference type="Proteomes" id="UP000822688">
    <property type="component" value="Chromosome 9"/>
</dbReference>
<keyword evidence="4 5" id="KW-0326">Glycosidase</keyword>
<reference evidence="9" key="1">
    <citation type="submission" date="2020-06" db="EMBL/GenBank/DDBJ databases">
        <title>WGS assembly of Ceratodon purpureus strain R40.</title>
        <authorList>
            <person name="Carey S.B."/>
            <person name="Jenkins J."/>
            <person name="Shu S."/>
            <person name="Lovell J.T."/>
            <person name="Sreedasyam A."/>
            <person name="Maumus F."/>
            <person name="Tiley G.P."/>
            <person name="Fernandez-Pozo N."/>
            <person name="Barry K."/>
            <person name="Chen C."/>
            <person name="Wang M."/>
            <person name="Lipzen A."/>
            <person name="Daum C."/>
            <person name="Saski C.A."/>
            <person name="Payton A.C."/>
            <person name="Mcbreen J.C."/>
            <person name="Conrad R.E."/>
            <person name="Kollar L.M."/>
            <person name="Olsson S."/>
            <person name="Huttunen S."/>
            <person name="Landis J.B."/>
            <person name="Wickett N.J."/>
            <person name="Johnson M.G."/>
            <person name="Rensing S.A."/>
            <person name="Grimwood J."/>
            <person name="Schmutz J."/>
            <person name="Mcdaniel S.F."/>
        </authorList>
    </citation>
    <scope>NUCLEOTIDE SEQUENCE</scope>
    <source>
        <strain evidence="9">R40</strain>
    </source>
</reference>
<sequence>MASAMRDRRGAKAWDSGEDSNPSSAPRRSSRRPPRPPKRKEPCCCKCSKRTAAFWLVFVAALVCVVLAGLFVYGKQWIAVAPKPRALTPFPGKLVSDLPQFQGKHRERMFWGTYRSTLYLGIRARTPKSLLAGLMWLGVKDNRYSLRHTCEEGDKLTRYAWVHHDGATYGRQEIVDQGLGITTSFLKHQDSESGYGGDWAVRVQVVEKMRPKEREQIKTPNRQVSLFFYIADEGGSALQISSDTFGDGRFAAGTANEIGGWELHIKGQENTSVSFVGLSRQHTHNLTELVWQVLATQAQTHSRIELPNSAEKSSNIGVIQITGVAPLSFDAVFVSGTQKHNVGAGERVMKMSGSDLTKKLSEREEMFEKRFQSTFKLQDKVKGEKEIEVGRVALSNLLGSIGYFYGQSLIAIPPEYQDSKATGEDVWKYWPAALYTAVPSRSFFPRGFLWDEGFHQLLVSRWDRKMSKEIIAHWFDLLNIDGWIPREQILGDEARSKVPDQFVKQHTSNANPPALFMAIHKLATAYEDEKALGITNEEDEVFFERLYPRLEAWFQWFNTSQTGKVPSSYYWHGRNAQTKRELNPTTLMSGLDDYPRASHPTDDERHLDLRCWMALAAKSLAKIASIVGAPNEVYASTAAQLTNLELLNKLHYDAESGRYYDYGLHTEAVKLQQRNFVDPQTGYMQSEMERVVLKPPVLGWVPHYGYNSLFPMLMDILPLDSLMFENQLQLLHNESNLWTNFGLRSLATTSSLYMERNTEHDAPYWRGPVWMNINYLVLSALDRCSKVEGQHSSRCNEMYSRLRANLIRNVVKRYHESGYLWEQYDNANKGKGKGSHPFTGWTSLILLIMGDLY</sequence>
<dbReference type="InterPro" id="IPR031631">
    <property type="entry name" value="Glyco_hydro_63N"/>
</dbReference>
<keyword evidence="10" id="KW-1185">Reference proteome</keyword>
<dbReference type="PANTHER" id="PTHR10412:SF20">
    <property type="entry name" value="MANNOSYL-OLIGOSACCHARIDE GLUCOSIDASE GCS1"/>
    <property type="match status" value="1"/>
</dbReference>
<feature type="domain" description="Glycosyl hydrolase family 63 C-terminal" evidence="7">
    <location>
        <begin position="352"/>
        <end position="850"/>
    </location>
</feature>
<feature type="region of interest" description="Disordered" evidence="6">
    <location>
        <begin position="1"/>
        <end position="42"/>
    </location>
</feature>
<dbReference type="PANTHER" id="PTHR10412">
    <property type="entry name" value="MANNOSYL-OLIGOSACCHARIDE GLUCOSIDASE"/>
    <property type="match status" value="1"/>
</dbReference>
<dbReference type="FunFam" id="1.50.10.10:FF:000009">
    <property type="entry name" value="mannosyl-oligosaccharide glucosidase"/>
    <property type="match status" value="1"/>
</dbReference>
<proteinExistence type="inferred from homology"/>
<dbReference type="SUPFAM" id="SSF48208">
    <property type="entry name" value="Six-hairpin glycosidases"/>
    <property type="match status" value="1"/>
</dbReference>
<keyword evidence="5" id="KW-0256">Endoplasmic reticulum</keyword>
<dbReference type="InterPro" id="IPR012341">
    <property type="entry name" value="6hp_glycosidase-like_sf"/>
</dbReference>
<dbReference type="AlphaFoldDB" id="A0A8T0GW88"/>
<keyword evidence="5" id="KW-0812">Transmembrane</keyword>
<protein>
    <recommendedName>
        <fullName evidence="5">Mannosyl-oligosaccharide glucosidase</fullName>
        <ecNumber evidence="5">3.2.1.106</ecNumber>
    </recommendedName>
</protein>
<comment type="subcellular location">
    <subcellularLocation>
        <location evidence="5">Endoplasmic reticulum membrane</location>
        <topology evidence="5">Single-pass type II membrane protein</topology>
    </subcellularLocation>
</comment>
<keyword evidence="3 5" id="KW-0378">Hydrolase</keyword>
<gene>
    <name evidence="9" type="ORF">KC19_9G157200</name>
</gene>
<comment type="caution">
    <text evidence="9">The sequence shown here is derived from an EMBL/GenBank/DDBJ whole genome shotgun (WGS) entry which is preliminary data.</text>
</comment>
<evidence type="ECO:0000256" key="2">
    <source>
        <dbReference type="ARBA" id="ARBA00010833"/>
    </source>
</evidence>
<feature type="transmembrane region" description="Helical" evidence="5">
    <location>
        <begin position="52"/>
        <end position="73"/>
    </location>
</feature>
<dbReference type="InterPro" id="IPR008928">
    <property type="entry name" value="6-hairpin_glycosidase_sf"/>
</dbReference>
<comment type="similarity">
    <text evidence="2 5">Belongs to the glycosyl hydrolase 63 family.</text>
</comment>
<dbReference type="Pfam" id="PF16923">
    <property type="entry name" value="Glyco_hydro_63N"/>
    <property type="match status" value="1"/>
</dbReference>
<evidence type="ECO:0000256" key="1">
    <source>
        <dbReference type="ARBA" id="ARBA00004740"/>
    </source>
</evidence>
<keyword evidence="5" id="KW-0472">Membrane</keyword>
<dbReference type="EMBL" id="CM026430">
    <property type="protein sequence ID" value="KAG0562579.1"/>
    <property type="molecule type" value="Genomic_DNA"/>
</dbReference>
<comment type="function">
    <text evidence="5">Cleaves the distal alpha 1,2-linked glucose residue from the Glc(3)Man(9)GlcNAc(2) oligosaccharide precursor.</text>
</comment>
<dbReference type="Pfam" id="PF03200">
    <property type="entry name" value="Glyco_hydro_63"/>
    <property type="match status" value="1"/>
</dbReference>
<dbReference type="GO" id="GO:0004573">
    <property type="term" value="F:Glc3Man9GlcNAc2 oligosaccharide glucosidase activity"/>
    <property type="evidence" value="ECO:0007669"/>
    <property type="project" value="UniProtKB-UniRule"/>
</dbReference>
<name>A0A8T0GW88_CERPU</name>
<feature type="domain" description="Glycosyl hydrolase family 63 N-terminal" evidence="8">
    <location>
        <begin position="109"/>
        <end position="272"/>
    </location>
</feature>
<dbReference type="InterPro" id="IPR031335">
    <property type="entry name" value="Glyco_hydro_63_C"/>
</dbReference>